<evidence type="ECO:0000313" key="2">
    <source>
        <dbReference type="EMBL" id="SFZ74633.1"/>
    </source>
</evidence>
<feature type="transmembrane region" description="Helical" evidence="1">
    <location>
        <begin position="355"/>
        <end position="376"/>
    </location>
</feature>
<evidence type="ECO:0000313" key="3">
    <source>
        <dbReference type="Proteomes" id="UP000185655"/>
    </source>
</evidence>
<accession>A0A1K2HDQ0</accession>
<feature type="transmembrane region" description="Helical" evidence="1">
    <location>
        <begin position="429"/>
        <end position="444"/>
    </location>
</feature>
<dbReference type="RefSeq" id="WP_031366100.1">
    <property type="nucleotide sequence ID" value="NZ_FPKS01000006.1"/>
</dbReference>
<feature type="transmembrane region" description="Helical" evidence="1">
    <location>
        <begin position="314"/>
        <end position="334"/>
    </location>
</feature>
<dbReference type="STRING" id="1122154.SAMN02746068_01288"/>
<feature type="transmembrane region" description="Helical" evidence="1">
    <location>
        <begin position="59"/>
        <end position="82"/>
    </location>
</feature>
<feature type="transmembrane region" description="Helical" evidence="1">
    <location>
        <begin position="88"/>
        <end position="106"/>
    </location>
</feature>
<gene>
    <name evidence="2" type="ORF">SAMN02746068_01288</name>
</gene>
<feature type="transmembrane region" description="Helical" evidence="1">
    <location>
        <begin position="241"/>
        <end position="259"/>
    </location>
</feature>
<feature type="transmembrane region" description="Helical" evidence="1">
    <location>
        <begin position="177"/>
        <end position="195"/>
    </location>
</feature>
<dbReference type="OrthoDB" id="2265165at2"/>
<evidence type="ECO:0000256" key="1">
    <source>
        <dbReference type="SAM" id="Phobius"/>
    </source>
</evidence>
<protein>
    <recommendedName>
        <fullName evidence="4">O-antigen ligase like membrane protein</fullName>
    </recommendedName>
</protein>
<dbReference type="EMBL" id="FPKS01000006">
    <property type="protein sequence ID" value="SFZ74633.1"/>
    <property type="molecule type" value="Genomic_DNA"/>
</dbReference>
<feature type="transmembrane region" description="Helical" evidence="1">
    <location>
        <begin position="118"/>
        <end position="134"/>
    </location>
</feature>
<sequence length="472" mass="53031">MKKNDICVNSSQIFTYKIIIIMFLFSSILIGSATGWGWISLIFGIFAGIIAVKLQNSHFVPFSVILVLIFQNFLLGIGAHLGGNINNLTILTQIPTVYIWVINLMLKRKWKLSQVDKSFLLLIFAIVFSLILGHGPIQSILANVRSFTTFYFSYRIGKRFITTKSEFLIFIKRILKLGVFVVLCGIVMHMGGYPLNKLLGINEVYLAKGVTLLTDYFDPRFSTDLFGYSVTRIGSLYYEPINLGYLLWSIFIISFIYPLSSKIKGLSLIRLIILVGAMLTFGKGAMLMSIGVFVAGLIHLIFRNFSKNINERQLFQRIFLFLVISLFVSANIYFEKFGGAVGNHFYAIKQTWETILGHPIGFGLGTGGNAAALFSGEGLDFSTGSETALLSFAYQIGIQGVLALFLVFYFISIEVLNKVKKETNGKNRFLIYIPMLLIFISLYQDNTFNPQCISLLMISLGGYTGYQTFYTK</sequence>
<feature type="transmembrane region" description="Helical" evidence="1">
    <location>
        <begin position="12"/>
        <end position="30"/>
    </location>
</feature>
<feature type="transmembrane region" description="Helical" evidence="1">
    <location>
        <begin position="36"/>
        <end position="52"/>
    </location>
</feature>
<reference evidence="2 3" key="1">
    <citation type="submission" date="2016-11" db="EMBL/GenBank/DDBJ databases">
        <authorList>
            <person name="Jaros S."/>
            <person name="Januszkiewicz K."/>
            <person name="Wedrychowicz H."/>
        </authorList>
    </citation>
    <scope>NUCLEOTIDE SEQUENCE [LARGE SCALE GENOMIC DNA]</scope>
    <source>
        <strain evidence="2 3">DSM 22330</strain>
    </source>
</reference>
<name>A0A1K2HDQ0_9LACT</name>
<dbReference type="Proteomes" id="UP000185655">
    <property type="component" value="Unassembled WGS sequence"/>
</dbReference>
<proteinExistence type="predicted"/>
<keyword evidence="1" id="KW-0812">Transmembrane</keyword>
<evidence type="ECO:0008006" key="4">
    <source>
        <dbReference type="Google" id="ProtNLM"/>
    </source>
</evidence>
<organism evidence="2 3">
    <name type="scientific">Pseudolactococcus chungangensis CAU 28 = DSM 22330</name>
    <dbReference type="NCBI Taxonomy" id="1122154"/>
    <lineage>
        <taxon>Bacteria</taxon>
        <taxon>Bacillati</taxon>
        <taxon>Bacillota</taxon>
        <taxon>Bacilli</taxon>
        <taxon>Lactobacillales</taxon>
        <taxon>Streptococcaceae</taxon>
        <taxon>Pseudolactococcus</taxon>
    </lineage>
</organism>
<feature type="transmembrane region" description="Helical" evidence="1">
    <location>
        <begin position="396"/>
        <end position="417"/>
    </location>
</feature>
<feature type="transmembrane region" description="Helical" evidence="1">
    <location>
        <begin position="271"/>
        <end position="302"/>
    </location>
</feature>
<keyword evidence="1" id="KW-1133">Transmembrane helix</keyword>
<dbReference type="AlphaFoldDB" id="A0A1K2HDQ0"/>
<keyword evidence="1" id="KW-0472">Membrane</keyword>